<dbReference type="PRINTS" id="PR00039">
    <property type="entry name" value="HTHLYSR"/>
</dbReference>
<dbReference type="InterPro" id="IPR001789">
    <property type="entry name" value="Sig_transdc_resp-reg_receiver"/>
</dbReference>
<dbReference type="GO" id="GO:0003700">
    <property type="term" value="F:DNA-binding transcription factor activity"/>
    <property type="evidence" value="ECO:0007669"/>
    <property type="project" value="InterPro"/>
</dbReference>
<feature type="domain" description="HTH lysR-type" evidence="4">
    <location>
        <begin position="12"/>
        <end position="69"/>
    </location>
</feature>
<keyword evidence="6" id="KW-1185">Reference proteome</keyword>
<dbReference type="Pfam" id="PF00072">
    <property type="entry name" value="Response_reg"/>
    <property type="match status" value="1"/>
</dbReference>
<evidence type="ECO:0000259" key="3">
    <source>
        <dbReference type="PROSITE" id="PS50110"/>
    </source>
</evidence>
<dbReference type="InterPro" id="IPR000847">
    <property type="entry name" value="LysR_HTH_N"/>
</dbReference>
<dbReference type="PROSITE" id="PS50110">
    <property type="entry name" value="RESPONSE_REGULATORY"/>
    <property type="match status" value="1"/>
</dbReference>
<dbReference type="InterPro" id="IPR011006">
    <property type="entry name" value="CheY-like_superfamily"/>
</dbReference>
<evidence type="ECO:0000313" key="6">
    <source>
        <dbReference type="Proteomes" id="UP000225972"/>
    </source>
</evidence>
<evidence type="ECO:0000259" key="4">
    <source>
        <dbReference type="PROSITE" id="PS50931"/>
    </source>
</evidence>
<dbReference type="Gene3D" id="3.40.50.2300">
    <property type="match status" value="1"/>
</dbReference>
<protein>
    <submittedName>
        <fullName evidence="5">Response regulator PleD</fullName>
    </submittedName>
</protein>
<evidence type="ECO:0000256" key="1">
    <source>
        <dbReference type="ARBA" id="ARBA00022553"/>
    </source>
</evidence>
<name>A0A238JHA1_9RHOB</name>
<dbReference type="EMBL" id="FXXP01000002">
    <property type="protein sequence ID" value="SMX29322.1"/>
    <property type="molecule type" value="Genomic_DNA"/>
</dbReference>
<proteinExistence type="predicted"/>
<dbReference type="InterPro" id="IPR050595">
    <property type="entry name" value="Bact_response_regulator"/>
</dbReference>
<dbReference type="InterPro" id="IPR036390">
    <property type="entry name" value="WH_DNA-bd_sf"/>
</dbReference>
<dbReference type="PANTHER" id="PTHR44591">
    <property type="entry name" value="STRESS RESPONSE REGULATOR PROTEIN 1"/>
    <property type="match status" value="1"/>
</dbReference>
<evidence type="ECO:0000256" key="2">
    <source>
        <dbReference type="PROSITE-ProRule" id="PRU00169"/>
    </source>
</evidence>
<dbReference type="SMART" id="SM00448">
    <property type="entry name" value="REC"/>
    <property type="match status" value="1"/>
</dbReference>
<feature type="modified residue" description="4-aspartylphosphate" evidence="2">
    <location>
        <position position="166"/>
    </location>
</feature>
<dbReference type="InterPro" id="IPR036388">
    <property type="entry name" value="WH-like_DNA-bd_sf"/>
</dbReference>
<sequence length="273" mass="30092">MTGMKQLKRKLPPLTSLVAFEAAARLGSFTTAAEELNVSREAVSRQIRTLETHLGVKLFKRDANTAVMDRLGEQFFSTVSPNLWAIASAAQELAGELEKPPSAPVTLQQDPDHDDLPTLLIVDDSAQNIHHLNGLLSDSYRVIAQTSGQDALNYLSRETVDLVLLDVRMPDMDGYEACRQIKATASLADLPIIFVTSLDDPANETRGLQLGACDFISRPVVPAVLKARIHTHIALRRSSAALEDLLSRRADRLQKAEELFAEIGQQIDRFRAK</sequence>
<dbReference type="AlphaFoldDB" id="A0A238JHA1"/>
<accession>A0A238JHA1</accession>
<organism evidence="5 6">
    <name type="scientific">Pelagimonas phthalicica</name>
    <dbReference type="NCBI Taxonomy" id="1037362"/>
    <lineage>
        <taxon>Bacteria</taxon>
        <taxon>Pseudomonadati</taxon>
        <taxon>Pseudomonadota</taxon>
        <taxon>Alphaproteobacteria</taxon>
        <taxon>Rhodobacterales</taxon>
        <taxon>Roseobacteraceae</taxon>
        <taxon>Pelagimonas</taxon>
    </lineage>
</organism>
<dbReference type="GO" id="GO:0000160">
    <property type="term" value="P:phosphorelay signal transduction system"/>
    <property type="evidence" value="ECO:0007669"/>
    <property type="project" value="InterPro"/>
</dbReference>
<dbReference type="SUPFAM" id="SSF52172">
    <property type="entry name" value="CheY-like"/>
    <property type="match status" value="1"/>
</dbReference>
<gene>
    <name evidence="5" type="primary">pleD_1</name>
    <name evidence="5" type="ORF">TRP8649_03455</name>
</gene>
<dbReference type="SUPFAM" id="SSF46785">
    <property type="entry name" value="Winged helix' DNA-binding domain"/>
    <property type="match status" value="1"/>
</dbReference>
<dbReference type="PANTHER" id="PTHR44591:SF3">
    <property type="entry name" value="RESPONSE REGULATORY DOMAIN-CONTAINING PROTEIN"/>
    <property type="match status" value="1"/>
</dbReference>
<dbReference type="Gene3D" id="1.10.10.10">
    <property type="entry name" value="Winged helix-like DNA-binding domain superfamily/Winged helix DNA-binding domain"/>
    <property type="match status" value="1"/>
</dbReference>
<evidence type="ECO:0000313" key="5">
    <source>
        <dbReference type="EMBL" id="SMX29322.1"/>
    </source>
</evidence>
<keyword evidence="1 2" id="KW-0597">Phosphoprotein</keyword>
<reference evidence="6" key="1">
    <citation type="submission" date="2017-05" db="EMBL/GenBank/DDBJ databases">
        <authorList>
            <person name="Rodrigo-Torres L."/>
            <person name="Arahal R. D."/>
            <person name="Lucena T."/>
        </authorList>
    </citation>
    <scope>NUCLEOTIDE SEQUENCE [LARGE SCALE GENOMIC DNA]</scope>
    <source>
        <strain evidence="6">CECT 8649</strain>
    </source>
</reference>
<feature type="domain" description="Response regulatory" evidence="3">
    <location>
        <begin position="118"/>
        <end position="233"/>
    </location>
</feature>
<dbReference type="PROSITE" id="PS50931">
    <property type="entry name" value="HTH_LYSR"/>
    <property type="match status" value="1"/>
</dbReference>
<dbReference type="Proteomes" id="UP000225972">
    <property type="component" value="Unassembled WGS sequence"/>
</dbReference>
<dbReference type="Pfam" id="PF00126">
    <property type="entry name" value="HTH_1"/>
    <property type="match status" value="1"/>
</dbReference>